<feature type="transmembrane region" description="Helical" evidence="2">
    <location>
        <begin position="69"/>
        <end position="92"/>
    </location>
</feature>
<feature type="transmembrane region" description="Helical" evidence="2">
    <location>
        <begin position="229"/>
        <end position="248"/>
    </location>
</feature>
<feature type="compositionally biased region" description="Basic and acidic residues" evidence="1">
    <location>
        <begin position="164"/>
        <end position="179"/>
    </location>
</feature>
<feature type="transmembrane region" description="Helical" evidence="2">
    <location>
        <begin position="186"/>
        <end position="209"/>
    </location>
</feature>
<keyword evidence="2" id="KW-0472">Membrane</keyword>
<reference evidence="3 4" key="1">
    <citation type="submission" date="2018-03" db="EMBL/GenBank/DDBJ databases">
        <title>Genomic Encyclopedia of Archaeal and Bacterial Type Strains, Phase II (KMG-II): from individual species to whole genera.</title>
        <authorList>
            <person name="Goeker M."/>
        </authorList>
    </citation>
    <scope>NUCLEOTIDE SEQUENCE [LARGE SCALE GENOMIC DNA]</scope>
    <source>
        <strain evidence="3 4">DSM 45601</strain>
    </source>
</reference>
<keyword evidence="2" id="KW-0812">Transmembrane</keyword>
<organism evidence="3 4">
    <name type="scientific">Allonocardiopsis opalescens</name>
    <dbReference type="NCBI Taxonomy" id="1144618"/>
    <lineage>
        <taxon>Bacteria</taxon>
        <taxon>Bacillati</taxon>
        <taxon>Actinomycetota</taxon>
        <taxon>Actinomycetes</taxon>
        <taxon>Streptosporangiales</taxon>
        <taxon>Allonocardiopsis</taxon>
    </lineage>
</organism>
<feature type="transmembrane region" description="Helical" evidence="2">
    <location>
        <begin position="255"/>
        <end position="277"/>
    </location>
</feature>
<dbReference type="AlphaFoldDB" id="A0A2T0PTQ8"/>
<keyword evidence="4" id="KW-1185">Reference proteome</keyword>
<feature type="transmembrane region" description="Helical" evidence="2">
    <location>
        <begin position="42"/>
        <end position="62"/>
    </location>
</feature>
<dbReference type="EMBL" id="PVZC01000010">
    <property type="protein sequence ID" value="PRX92283.1"/>
    <property type="molecule type" value="Genomic_DNA"/>
</dbReference>
<evidence type="ECO:0000256" key="1">
    <source>
        <dbReference type="SAM" id="MobiDB-lite"/>
    </source>
</evidence>
<keyword evidence="2" id="KW-1133">Transmembrane helix</keyword>
<proteinExistence type="predicted"/>
<feature type="region of interest" description="Disordered" evidence="1">
    <location>
        <begin position="157"/>
        <end position="179"/>
    </location>
</feature>
<sequence>MNLDPPAPDQRPPTPPAVAPDAVPPPPGPEPALPATLRAARALMYAAAVLPLAVAIVGFALFPNDPLTIWLVISAPFAGIAPFIVAVTLPGWTRRNYPVLMTALLLGLFTGGGGYLVVLAGIATLILLFTPSARVHFDRRRRHEQEILRREHDAALADPSRPPLGRDDPADPGSAREPDRPATVRIARVLMGLAALGPFLLGVVIVVVLYQGPVYEESPGQVDDVVGTIIAHGLFLAIIPTIVASTMARWTRRNVAGTIWSIILGLIQVSQTGMLGGEPLQGIMTMALASAALLLIATPSAHAYFYQRARFTALLVHRSQALTRRAAPPDEPG</sequence>
<feature type="region of interest" description="Disordered" evidence="1">
    <location>
        <begin position="1"/>
        <end position="31"/>
    </location>
</feature>
<gene>
    <name evidence="3" type="ORF">CLV72_11043</name>
</gene>
<feature type="transmembrane region" description="Helical" evidence="2">
    <location>
        <begin position="104"/>
        <end position="130"/>
    </location>
</feature>
<name>A0A2T0PTQ8_9ACTN</name>
<dbReference type="Proteomes" id="UP000237846">
    <property type="component" value="Unassembled WGS sequence"/>
</dbReference>
<comment type="caution">
    <text evidence="3">The sequence shown here is derived from an EMBL/GenBank/DDBJ whole genome shotgun (WGS) entry which is preliminary data.</text>
</comment>
<evidence type="ECO:0000313" key="3">
    <source>
        <dbReference type="EMBL" id="PRX92283.1"/>
    </source>
</evidence>
<accession>A0A2T0PTQ8</accession>
<evidence type="ECO:0000256" key="2">
    <source>
        <dbReference type="SAM" id="Phobius"/>
    </source>
</evidence>
<feature type="transmembrane region" description="Helical" evidence="2">
    <location>
        <begin position="283"/>
        <end position="305"/>
    </location>
</feature>
<protein>
    <submittedName>
        <fullName evidence="3">Uncharacterized protein</fullName>
    </submittedName>
</protein>
<evidence type="ECO:0000313" key="4">
    <source>
        <dbReference type="Proteomes" id="UP000237846"/>
    </source>
</evidence>
<dbReference type="RefSeq" id="WP_106252382.1">
    <property type="nucleotide sequence ID" value="NZ_PVZC01000010.1"/>
</dbReference>